<accession>A0ABS8JGA8</accession>
<sequence>MTRTRGTTDTQLDRDDDQDTKAFCMTCHLQHQPQAEVVGSPDFLTGIIDLPHLSVLKTNLAAISDVTACTTASYAGFDHLPPRLKDLVHNKKITLAVTRAVARCEDLQFIPVLGPSKQVHELWERQLGYNVAYLTLLRDVVMSKRLTDLHRRYPREYNSYRSRKQWARTTHTEFHPAFGDFREWLIHLGPQPETHWTVDNIAGTKSKGYRPGNVRWASKRTQRANQRRVRGRVSLPDGRRLTTSELAKLVNLSQNTVSKRLSRGWSVERILLESPTYAETWTFPQELMVFEPIYRKRRNKQVSRLEWVIGYLEKLMVSPKFWTYQDPSRMTALASLLEQLQATRNALGIEEERREAMAACALLDGAEAYLAHVDVEAG</sequence>
<reference evidence="1" key="1">
    <citation type="submission" date="2021-10" db="EMBL/GenBank/DDBJ databases">
        <authorList>
            <person name="Lyu M."/>
            <person name="Wang X."/>
            <person name="Meng X."/>
            <person name="Xu K."/>
        </authorList>
    </citation>
    <scope>NUCLEOTIDE SEQUENCE</scope>
    <source>
        <strain evidence="1">A6</strain>
    </source>
</reference>
<protein>
    <submittedName>
        <fullName evidence="1">Uncharacterized protein</fullName>
    </submittedName>
</protein>
<organism evidence="1 2">
    <name type="scientific">Noviluteimonas lactosilytica</name>
    <dbReference type="NCBI Taxonomy" id="2888523"/>
    <lineage>
        <taxon>Bacteria</taxon>
        <taxon>Pseudomonadati</taxon>
        <taxon>Pseudomonadota</taxon>
        <taxon>Gammaproteobacteria</taxon>
        <taxon>Lysobacterales</taxon>
        <taxon>Lysobacteraceae</taxon>
        <taxon>Noviluteimonas</taxon>
    </lineage>
</organism>
<gene>
    <name evidence="1" type="ORF">LK996_06105</name>
</gene>
<evidence type="ECO:0000313" key="1">
    <source>
        <dbReference type="EMBL" id="MCC8362645.1"/>
    </source>
</evidence>
<dbReference type="Proteomes" id="UP001165293">
    <property type="component" value="Unassembled WGS sequence"/>
</dbReference>
<evidence type="ECO:0000313" key="2">
    <source>
        <dbReference type="Proteomes" id="UP001165293"/>
    </source>
</evidence>
<dbReference type="RefSeq" id="WP_230526228.1">
    <property type="nucleotide sequence ID" value="NZ_JAJGAK010000001.1"/>
</dbReference>
<dbReference type="EMBL" id="JAJGAK010000001">
    <property type="protein sequence ID" value="MCC8362645.1"/>
    <property type="molecule type" value="Genomic_DNA"/>
</dbReference>
<proteinExistence type="predicted"/>
<keyword evidence="2" id="KW-1185">Reference proteome</keyword>
<name>A0ABS8JGA8_9GAMM</name>
<comment type="caution">
    <text evidence="1">The sequence shown here is derived from an EMBL/GenBank/DDBJ whole genome shotgun (WGS) entry which is preliminary data.</text>
</comment>